<accession>A0A1Q9DB02</accession>
<comment type="caution">
    <text evidence="3">The sequence shown here is derived from an EMBL/GenBank/DDBJ whole genome shotgun (WGS) entry which is preliminary data.</text>
</comment>
<gene>
    <name evidence="3" type="ORF">AK812_SmicGene25888</name>
</gene>
<dbReference type="AlphaFoldDB" id="A0A1Q9DB02"/>
<organism evidence="3 4">
    <name type="scientific">Symbiodinium microadriaticum</name>
    <name type="common">Dinoflagellate</name>
    <name type="synonym">Zooxanthella microadriatica</name>
    <dbReference type="NCBI Taxonomy" id="2951"/>
    <lineage>
        <taxon>Eukaryota</taxon>
        <taxon>Sar</taxon>
        <taxon>Alveolata</taxon>
        <taxon>Dinophyceae</taxon>
        <taxon>Suessiales</taxon>
        <taxon>Symbiodiniaceae</taxon>
        <taxon>Symbiodinium</taxon>
    </lineage>
</organism>
<protein>
    <submittedName>
        <fullName evidence="3">Uncharacterized protein</fullName>
    </submittedName>
</protein>
<evidence type="ECO:0000256" key="2">
    <source>
        <dbReference type="SAM" id="Phobius"/>
    </source>
</evidence>
<feature type="transmembrane region" description="Helical" evidence="2">
    <location>
        <begin position="434"/>
        <end position="459"/>
    </location>
</feature>
<dbReference type="OrthoDB" id="270167at2759"/>
<keyword evidence="2" id="KW-0472">Membrane</keyword>
<keyword evidence="4" id="KW-1185">Reference proteome</keyword>
<feature type="transmembrane region" description="Helical" evidence="2">
    <location>
        <begin position="265"/>
        <end position="288"/>
    </location>
</feature>
<evidence type="ECO:0000313" key="3">
    <source>
        <dbReference type="EMBL" id="OLP92318.1"/>
    </source>
</evidence>
<evidence type="ECO:0000256" key="1">
    <source>
        <dbReference type="SAM" id="MobiDB-lite"/>
    </source>
</evidence>
<feature type="transmembrane region" description="Helical" evidence="2">
    <location>
        <begin position="514"/>
        <end position="532"/>
    </location>
</feature>
<dbReference type="EMBL" id="LSRX01000626">
    <property type="protein sequence ID" value="OLP92318.1"/>
    <property type="molecule type" value="Genomic_DNA"/>
</dbReference>
<feature type="transmembrane region" description="Helical" evidence="2">
    <location>
        <begin position="126"/>
        <end position="153"/>
    </location>
</feature>
<keyword evidence="2" id="KW-0812">Transmembrane</keyword>
<dbReference type="Proteomes" id="UP000186817">
    <property type="component" value="Unassembled WGS sequence"/>
</dbReference>
<feature type="transmembrane region" description="Helical" evidence="2">
    <location>
        <begin position="294"/>
        <end position="315"/>
    </location>
</feature>
<name>A0A1Q9DB02_SYMMI</name>
<feature type="transmembrane region" description="Helical" evidence="2">
    <location>
        <begin position="397"/>
        <end position="414"/>
    </location>
</feature>
<feature type="compositionally biased region" description="Polar residues" evidence="1">
    <location>
        <begin position="1"/>
        <end position="15"/>
    </location>
</feature>
<feature type="compositionally biased region" description="Acidic residues" evidence="1">
    <location>
        <begin position="29"/>
        <end position="38"/>
    </location>
</feature>
<feature type="transmembrane region" description="Helical" evidence="2">
    <location>
        <begin position="471"/>
        <end position="494"/>
    </location>
</feature>
<evidence type="ECO:0000313" key="4">
    <source>
        <dbReference type="Proteomes" id="UP000186817"/>
    </source>
</evidence>
<feature type="region of interest" description="Disordered" evidence="1">
    <location>
        <begin position="1"/>
        <end position="55"/>
    </location>
</feature>
<feature type="compositionally biased region" description="Basic and acidic residues" evidence="1">
    <location>
        <begin position="16"/>
        <end position="28"/>
    </location>
</feature>
<sequence length="833" mass="93766">MSSDETANQNHTVTSEGHHAPDDFVKIDLEEEVPDEAESGPQEPSDSGDSGEPTKPALAALVGLMERMQPTRPEILRAVPTYHIVARLGRVFWARKDRSFFSLSKVTQDYDEFVSHSWQVAVWKKVLLLLVIKNGLASVVVGTLTSLLMVLLWQFDFLPGFPKLGEKWSCWCSSVGLILALFTLAFWRPRGSIFLDRVCINQLDPRMKAEGIINIGAVLRVSKSLLVLFDDSYADRLWCLFEIAAFLKAHPEAAEKPYILQVKPILLGFITCTTCFGAFGAGFFAVFNPFEDRFLIWGVLLAFVIAEGMFLVHAFRKYYRSLEAIKSRLQDFRLRHAECWCCSVNHIHPASGKPIEVCDREIVSQCVTSWFGSEQEFDESVRSLAARALEQQLGYDAFPYLWMLGSFAPVWWPFMDFLAVYSQWEGNQFLVPYFVIRFLAFWLFCFPLVGTVGIFFARCLRRKAQWICTELFLDALVGVLTLPSALACIAWQLYTKITFYKEEVQDGLSETLGSVVFAAGCGVALLATRKGFHFANKRLFKRSSGHAADSDMCSSHAQISMLQLGSVLTQQPQNQCGHLLIDACDPRANYRCSNNCRIHSHGADCFRSVVDVMNEHPGTDGYCWFNATAFWVIYAGPVPHFEDEAVSGILGLREPDYKGLNKGPLLTYYFEGQVITSYMDSAHYSFDDLYGYALGFLQGQGLDPAWMKDPSRWISLSQQACDRIQQSYNFSNEELVLADWLDHNQVLASMAFCSAGVIYNITDQSLLASSRGSPSCRNITRRDMAKHHYVKCVLGHRNSAGDMAYLNSRACLLEGNRIGHFSECPYSPPGVDF</sequence>
<proteinExistence type="predicted"/>
<feature type="transmembrane region" description="Helical" evidence="2">
    <location>
        <begin position="168"/>
        <end position="187"/>
    </location>
</feature>
<reference evidence="3 4" key="1">
    <citation type="submission" date="2016-02" db="EMBL/GenBank/DDBJ databases">
        <title>Genome analysis of coral dinoflagellate symbionts highlights evolutionary adaptations to a symbiotic lifestyle.</title>
        <authorList>
            <person name="Aranda M."/>
            <person name="Li Y."/>
            <person name="Liew Y.J."/>
            <person name="Baumgarten S."/>
            <person name="Simakov O."/>
            <person name="Wilson M."/>
            <person name="Piel J."/>
            <person name="Ashoor H."/>
            <person name="Bougouffa S."/>
            <person name="Bajic V.B."/>
            <person name="Ryu T."/>
            <person name="Ravasi T."/>
            <person name="Bayer T."/>
            <person name="Micklem G."/>
            <person name="Kim H."/>
            <person name="Bhak J."/>
            <person name="Lajeunesse T.C."/>
            <person name="Voolstra C.R."/>
        </authorList>
    </citation>
    <scope>NUCLEOTIDE SEQUENCE [LARGE SCALE GENOMIC DNA]</scope>
    <source>
        <strain evidence="3 4">CCMP2467</strain>
    </source>
</reference>
<keyword evidence="2" id="KW-1133">Transmembrane helix</keyword>